<dbReference type="EMBL" id="VFOZ01000001">
    <property type="protein sequence ID" value="TQL98995.1"/>
    <property type="molecule type" value="Genomic_DNA"/>
</dbReference>
<dbReference type="Pfam" id="PF00860">
    <property type="entry name" value="Xan_ur_permease"/>
    <property type="match status" value="1"/>
</dbReference>
<feature type="transmembrane region" description="Helical" evidence="7">
    <location>
        <begin position="422"/>
        <end position="444"/>
    </location>
</feature>
<gene>
    <name evidence="8" type="ORF">FB559_4648</name>
</gene>
<feature type="transmembrane region" description="Helical" evidence="7">
    <location>
        <begin position="359"/>
        <end position="381"/>
    </location>
</feature>
<sequence length="469" mass="49281">MTPSTESTAPHDRPRTAPVFDVGIDERVPVPGAIGLGVQNILGMAGLLIFPALIGTAFKLSPADVAYLYGVTFMTSGLVVILQSVFLLRLPIVQGPYAGSLAALLAVGHAKGGSLGSAFGSMVVAGMIWCVLALPLRRFGLITQLSRFVRDPIISAVIVLILATQLTSTALPNWLGTPQSPGFPSVNLVAGGVGAVLVIALTVLPRGRLLRRLAVLVAVVAGTIVYAIFEPTSFGEVGRNVGVVVPKFFPFGFAVHGDLVLIFFITLFPAIVESIATYDIVAGWGGQDLSGYRVSQGVFGEVLGSTIGAIFGGMSTLAYPDNIGLLRATRVGSRYVTLTTGIILLALGGLEPFDRLLEAVPLPVLAAVGTVLFGVLFASAIDVLGGVRWTRENLMLGGVPFITAIGGLFIPEPTLQAMPMVMRLIFVQPMILGTVLLIVLKAAFGLRRLRDRDLEDRVMGRAEPADTTA</sequence>
<feature type="transmembrane region" description="Helical" evidence="7">
    <location>
        <begin position="33"/>
        <end position="54"/>
    </location>
</feature>
<accession>A0A543CPG8</accession>
<comment type="similarity">
    <text evidence="2">Belongs to the nucleobase:cation symporter-2 (NCS2) (TC 2.A.40) family.</text>
</comment>
<protein>
    <submittedName>
        <fullName evidence="8">Xanthine/uracil permease</fullName>
    </submittedName>
</protein>
<evidence type="ECO:0000256" key="5">
    <source>
        <dbReference type="ARBA" id="ARBA00022989"/>
    </source>
</evidence>
<keyword evidence="3" id="KW-0813">Transport</keyword>
<dbReference type="Proteomes" id="UP000316096">
    <property type="component" value="Unassembled WGS sequence"/>
</dbReference>
<keyword evidence="4 7" id="KW-0812">Transmembrane</keyword>
<reference evidence="8 9" key="1">
    <citation type="submission" date="2019-06" db="EMBL/GenBank/DDBJ databases">
        <title>Sequencing the genomes of 1000 actinobacteria strains.</title>
        <authorList>
            <person name="Klenk H.-P."/>
        </authorList>
    </citation>
    <scope>NUCLEOTIDE SEQUENCE [LARGE SCALE GENOMIC DNA]</scope>
    <source>
        <strain evidence="8 9">DSM 102200</strain>
    </source>
</reference>
<proteinExistence type="inferred from homology"/>
<keyword evidence="6 7" id="KW-0472">Membrane</keyword>
<evidence type="ECO:0000256" key="6">
    <source>
        <dbReference type="ARBA" id="ARBA00023136"/>
    </source>
</evidence>
<evidence type="ECO:0000256" key="4">
    <source>
        <dbReference type="ARBA" id="ARBA00022692"/>
    </source>
</evidence>
<dbReference type="NCBIfam" id="NF037981">
    <property type="entry name" value="NCS2_1"/>
    <property type="match status" value="1"/>
</dbReference>
<feature type="transmembrane region" description="Helical" evidence="7">
    <location>
        <begin position="66"/>
        <end position="92"/>
    </location>
</feature>
<dbReference type="RefSeq" id="WP_185792354.1">
    <property type="nucleotide sequence ID" value="NZ_VFOZ01000001.1"/>
</dbReference>
<feature type="transmembrane region" description="Helical" evidence="7">
    <location>
        <begin position="112"/>
        <end position="136"/>
    </location>
</feature>
<feature type="transmembrane region" description="Helical" evidence="7">
    <location>
        <begin position="186"/>
        <end position="204"/>
    </location>
</feature>
<feature type="transmembrane region" description="Helical" evidence="7">
    <location>
        <begin position="249"/>
        <end position="272"/>
    </location>
</feature>
<dbReference type="PANTHER" id="PTHR42810:SF2">
    <property type="entry name" value="PURINE PERMEASE C1399.01C-RELATED"/>
    <property type="match status" value="1"/>
</dbReference>
<dbReference type="PANTHER" id="PTHR42810">
    <property type="entry name" value="PURINE PERMEASE C1399.01C-RELATED"/>
    <property type="match status" value="1"/>
</dbReference>
<dbReference type="GO" id="GO:0042907">
    <property type="term" value="F:xanthine transmembrane transporter activity"/>
    <property type="evidence" value="ECO:0007669"/>
    <property type="project" value="TreeGrafter"/>
</dbReference>
<evidence type="ECO:0000256" key="3">
    <source>
        <dbReference type="ARBA" id="ARBA00022448"/>
    </source>
</evidence>
<comment type="subcellular location">
    <subcellularLocation>
        <location evidence="1">Membrane</location>
        <topology evidence="1">Multi-pass membrane protein</topology>
    </subcellularLocation>
</comment>
<dbReference type="InterPro" id="IPR006043">
    <property type="entry name" value="NCS2"/>
</dbReference>
<evidence type="ECO:0000256" key="7">
    <source>
        <dbReference type="SAM" id="Phobius"/>
    </source>
</evidence>
<name>A0A543CPG8_9ACTN</name>
<feature type="transmembrane region" description="Helical" evidence="7">
    <location>
        <begin position="213"/>
        <end position="229"/>
    </location>
</feature>
<evidence type="ECO:0000313" key="9">
    <source>
        <dbReference type="Proteomes" id="UP000316096"/>
    </source>
</evidence>
<feature type="transmembrane region" description="Helical" evidence="7">
    <location>
        <begin position="393"/>
        <end position="410"/>
    </location>
</feature>
<keyword evidence="5 7" id="KW-1133">Transmembrane helix</keyword>
<evidence type="ECO:0000313" key="8">
    <source>
        <dbReference type="EMBL" id="TQL98995.1"/>
    </source>
</evidence>
<feature type="transmembrane region" description="Helical" evidence="7">
    <location>
        <begin position="335"/>
        <end position="353"/>
    </location>
</feature>
<organism evidence="8 9">
    <name type="scientific">Actinoallomurus bryophytorum</name>
    <dbReference type="NCBI Taxonomy" id="1490222"/>
    <lineage>
        <taxon>Bacteria</taxon>
        <taxon>Bacillati</taxon>
        <taxon>Actinomycetota</taxon>
        <taxon>Actinomycetes</taxon>
        <taxon>Streptosporangiales</taxon>
        <taxon>Thermomonosporaceae</taxon>
        <taxon>Actinoallomurus</taxon>
    </lineage>
</organism>
<evidence type="ECO:0000256" key="2">
    <source>
        <dbReference type="ARBA" id="ARBA00008821"/>
    </source>
</evidence>
<dbReference type="GO" id="GO:0005886">
    <property type="term" value="C:plasma membrane"/>
    <property type="evidence" value="ECO:0007669"/>
    <property type="project" value="TreeGrafter"/>
</dbReference>
<feature type="transmembrane region" description="Helical" evidence="7">
    <location>
        <begin position="148"/>
        <end position="166"/>
    </location>
</feature>
<dbReference type="AlphaFoldDB" id="A0A543CPG8"/>
<keyword evidence="9" id="KW-1185">Reference proteome</keyword>
<comment type="caution">
    <text evidence="8">The sequence shown here is derived from an EMBL/GenBank/DDBJ whole genome shotgun (WGS) entry which is preliminary data.</text>
</comment>
<evidence type="ECO:0000256" key="1">
    <source>
        <dbReference type="ARBA" id="ARBA00004141"/>
    </source>
</evidence>